<reference evidence="1 2" key="1">
    <citation type="submission" date="2020-04" db="EMBL/GenBank/DDBJ databases">
        <title>Whole-genome sequencing of Vibrio spp. from China reveals different genetic environments of blaCTX-M-14 among diverse lineages.</title>
        <authorList>
            <person name="Zheng Z."/>
            <person name="Ye L."/>
            <person name="Chen S."/>
        </authorList>
    </citation>
    <scope>NUCLEOTIDE SEQUENCE [LARGE SCALE GENOMIC DNA]</scope>
    <source>
        <strain evidence="1 2">Vb0551</strain>
    </source>
</reference>
<dbReference type="AlphaFoldDB" id="A0A7Y0SE60"/>
<dbReference type="EMBL" id="JABCLB010000187">
    <property type="protein sequence ID" value="NMU81543.1"/>
    <property type="molecule type" value="Genomic_DNA"/>
</dbReference>
<evidence type="ECO:0000313" key="1">
    <source>
        <dbReference type="EMBL" id="NMU81543.1"/>
    </source>
</evidence>
<comment type="caution">
    <text evidence="1">The sequence shown here is derived from an EMBL/GenBank/DDBJ whole genome shotgun (WGS) entry which is preliminary data.</text>
</comment>
<accession>A0A7Y0SE60</accession>
<name>A0A7Y0SE60_VIBPH</name>
<dbReference type="Proteomes" id="UP000518904">
    <property type="component" value="Unassembled WGS sequence"/>
</dbReference>
<protein>
    <submittedName>
        <fullName evidence="1">Uncharacterized protein</fullName>
    </submittedName>
</protein>
<organism evidence="1 2">
    <name type="scientific">Vibrio parahaemolyticus</name>
    <dbReference type="NCBI Taxonomy" id="670"/>
    <lineage>
        <taxon>Bacteria</taxon>
        <taxon>Pseudomonadati</taxon>
        <taxon>Pseudomonadota</taxon>
        <taxon>Gammaproteobacteria</taxon>
        <taxon>Vibrionales</taxon>
        <taxon>Vibrionaceae</taxon>
        <taxon>Vibrio</taxon>
    </lineage>
</organism>
<evidence type="ECO:0000313" key="2">
    <source>
        <dbReference type="Proteomes" id="UP000518904"/>
    </source>
</evidence>
<gene>
    <name evidence="1" type="ORF">HKB16_01475</name>
</gene>
<proteinExistence type="predicted"/>
<sequence length="30" mass="3536">FGSFERQHLKDAFRIIADLQEVAKLRFGSR</sequence>
<feature type="non-terminal residue" evidence="1">
    <location>
        <position position="1"/>
    </location>
</feature>